<keyword evidence="6" id="KW-0732">Signal</keyword>
<evidence type="ECO:0000313" key="8">
    <source>
        <dbReference type="EMBL" id="MDI1435102.1"/>
    </source>
</evidence>
<dbReference type="Pfam" id="PF00999">
    <property type="entry name" value="Na_H_Exchanger"/>
    <property type="match status" value="1"/>
</dbReference>
<evidence type="ECO:0000256" key="5">
    <source>
        <dbReference type="SAM" id="Phobius"/>
    </source>
</evidence>
<feature type="transmembrane region" description="Helical" evidence="5">
    <location>
        <begin position="118"/>
        <end position="142"/>
    </location>
</feature>
<evidence type="ECO:0000259" key="7">
    <source>
        <dbReference type="Pfam" id="PF00999"/>
    </source>
</evidence>
<keyword evidence="4 5" id="KW-0472">Membrane</keyword>
<feature type="domain" description="Cation/H+ exchanger transmembrane" evidence="7">
    <location>
        <begin position="42"/>
        <end position="418"/>
    </location>
</feature>
<evidence type="ECO:0000256" key="6">
    <source>
        <dbReference type="SAM" id="SignalP"/>
    </source>
</evidence>
<dbReference type="EMBL" id="JARZHI010000052">
    <property type="protein sequence ID" value="MDI1435102.1"/>
    <property type="molecule type" value="Genomic_DNA"/>
</dbReference>
<keyword evidence="2 5" id="KW-0812">Transmembrane</keyword>
<comment type="caution">
    <text evidence="8">The sequence shown here is derived from an EMBL/GenBank/DDBJ whole genome shotgun (WGS) entry which is preliminary data.</text>
</comment>
<accession>A0ABT6P3B1</accession>
<dbReference type="InterPro" id="IPR006153">
    <property type="entry name" value="Cation/H_exchanger_TM"/>
</dbReference>
<evidence type="ECO:0000256" key="4">
    <source>
        <dbReference type="ARBA" id="ARBA00023136"/>
    </source>
</evidence>
<protein>
    <submittedName>
        <fullName evidence="8">Cation:proton antiporter</fullName>
    </submittedName>
</protein>
<dbReference type="InterPro" id="IPR038770">
    <property type="entry name" value="Na+/solute_symporter_sf"/>
</dbReference>
<dbReference type="PANTHER" id="PTHR43021">
    <property type="entry name" value="NA(+)/H(+) ANTIPORTER-RELATED"/>
    <property type="match status" value="1"/>
</dbReference>
<keyword evidence="3 5" id="KW-1133">Transmembrane helix</keyword>
<feature type="signal peptide" evidence="6">
    <location>
        <begin position="1"/>
        <end position="17"/>
    </location>
</feature>
<feature type="transmembrane region" description="Helical" evidence="5">
    <location>
        <begin position="329"/>
        <end position="352"/>
    </location>
</feature>
<dbReference type="RefSeq" id="WP_136967465.1">
    <property type="nucleotide sequence ID" value="NZ_JARZHI010000052.1"/>
</dbReference>
<evidence type="ECO:0000256" key="2">
    <source>
        <dbReference type="ARBA" id="ARBA00022692"/>
    </source>
</evidence>
<feature type="transmembrane region" description="Helical" evidence="5">
    <location>
        <begin position="260"/>
        <end position="280"/>
    </location>
</feature>
<comment type="subcellular location">
    <subcellularLocation>
        <location evidence="1">Membrane</location>
        <topology evidence="1">Multi-pass membrane protein</topology>
    </subcellularLocation>
</comment>
<keyword evidence="9" id="KW-1185">Reference proteome</keyword>
<sequence length="454" mass="46980">MIRAAIVLALVAGISFAARSFLPADATITGSGAAFAFGFLLIAAMQTGHIFHDLRLPHLTGFILCGALFGPEVLRLITPSMLGDLTLVKKVAVGLIALNAGCELNFARLRPKIRSIGLVSIFGLLTEFILLFGLFAFVLGRIEFTADMTSAQRLAVALICSTVLCALSPAVVMGILKETRATGPLSEMCLSIVVLADLAVVVAFSFTESVAHAVFPATASGAGQSSIFGALAVHIFGSIATGIGVGLVAALYIRRVGQRIGLFVFAVLFVVAEIGGALHLDPLLVGLSAGLFLENISPVSGHEVIHETEVAAMPTFAVFFAVVGAEVHLHAFFSVAPYAAAAALTRAAGIFVGARFGARVAKVEPAVAARVPFGMFPQAGVAIGLANLVASSFKPWGQGAATLILGTIVINEMIGPVLFRMALARAGEIGKKREGSLLDLPSHAPTPEADVEAT</sequence>
<reference evidence="8 9" key="1">
    <citation type="submission" date="2023-04" db="EMBL/GenBank/DDBJ databases">
        <title>The genome sequence of Polyangium sorediatum DSM14670.</title>
        <authorList>
            <person name="Zhang X."/>
        </authorList>
    </citation>
    <scope>NUCLEOTIDE SEQUENCE [LARGE SCALE GENOMIC DNA]</scope>
    <source>
        <strain evidence="8 9">DSM 14670</strain>
    </source>
</reference>
<evidence type="ECO:0000256" key="1">
    <source>
        <dbReference type="ARBA" id="ARBA00004141"/>
    </source>
</evidence>
<organism evidence="8 9">
    <name type="scientific">Polyangium sorediatum</name>
    <dbReference type="NCBI Taxonomy" id="889274"/>
    <lineage>
        <taxon>Bacteria</taxon>
        <taxon>Pseudomonadati</taxon>
        <taxon>Myxococcota</taxon>
        <taxon>Polyangia</taxon>
        <taxon>Polyangiales</taxon>
        <taxon>Polyangiaceae</taxon>
        <taxon>Polyangium</taxon>
    </lineage>
</organism>
<evidence type="ECO:0000313" key="9">
    <source>
        <dbReference type="Proteomes" id="UP001160301"/>
    </source>
</evidence>
<feature type="transmembrane region" description="Helical" evidence="5">
    <location>
        <begin position="188"/>
        <end position="207"/>
    </location>
</feature>
<dbReference type="PANTHER" id="PTHR43021:SF2">
    <property type="entry name" value="CATION_H+ EXCHANGER DOMAIN-CONTAINING PROTEIN"/>
    <property type="match status" value="1"/>
</dbReference>
<feature type="transmembrane region" description="Helical" evidence="5">
    <location>
        <begin position="27"/>
        <end position="44"/>
    </location>
</feature>
<evidence type="ECO:0000256" key="3">
    <source>
        <dbReference type="ARBA" id="ARBA00022989"/>
    </source>
</evidence>
<feature type="transmembrane region" description="Helical" evidence="5">
    <location>
        <begin position="373"/>
        <end position="393"/>
    </location>
</feature>
<dbReference type="Proteomes" id="UP001160301">
    <property type="component" value="Unassembled WGS sequence"/>
</dbReference>
<gene>
    <name evidence="8" type="ORF">QHF89_36700</name>
</gene>
<feature type="transmembrane region" description="Helical" evidence="5">
    <location>
        <begin position="399"/>
        <end position="423"/>
    </location>
</feature>
<proteinExistence type="predicted"/>
<feature type="chain" id="PRO_5047020287" evidence="6">
    <location>
        <begin position="18"/>
        <end position="454"/>
    </location>
</feature>
<feature type="transmembrane region" description="Helical" evidence="5">
    <location>
        <begin position="227"/>
        <end position="253"/>
    </location>
</feature>
<feature type="transmembrane region" description="Helical" evidence="5">
    <location>
        <begin position="154"/>
        <end position="176"/>
    </location>
</feature>
<dbReference type="Gene3D" id="1.20.1530.20">
    <property type="match status" value="1"/>
</dbReference>
<name>A0ABT6P3B1_9BACT</name>